<proteinExistence type="inferred from homology"/>
<keyword evidence="7 17" id="KW-1133">Transmembrane helix</keyword>
<dbReference type="GO" id="GO:0005506">
    <property type="term" value="F:iron ion binding"/>
    <property type="evidence" value="ECO:0007669"/>
    <property type="project" value="InterPro"/>
</dbReference>
<dbReference type="GO" id="GO:0016709">
    <property type="term" value="F:oxidoreductase activity, acting on paired donors, with incorporation or reduction of molecular oxygen, NAD(P)H as one donor, and incorporation of one atom of oxygen"/>
    <property type="evidence" value="ECO:0007669"/>
    <property type="project" value="TreeGrafter"/>
</dbReference>
<dbReference type="CDD" id="cd11075">
    <property type="entry name" value="CYP77_89"/>
    <property type="match status" value="1"/>
</dbReference>
<dbReference type="Pfam" id="PF00067">
    <property type="entry name" value="p450"/>
    <property type="match status" value="1"/>
</dbReference>
<keyword evidence="3 15" id="KW-0349">Heme</keyword>
<dbReference type="PANTHER" id="PTHR47283">
    <property type="entry name" value="ENT-KAURENE OXIDASE, CHLOROPLASTIC"/>
    <property type="match status" value="1"/>
</dbReference>
<comment type="subcellular location">
    <subcellularLocation>
        <location evidence="12">Plastid</location>
        <location evidence="12">Chloroplast outer membrane</location>
        <topology evidence="12">Single-pass membrane protein</topology>
    </subcellularLocation>
</comment>
<reference evidence="19" key="1">
    <citation type="submission" date="2013-01" db="EMBL/GenBank/DDBJ databases">
        <title>Draft Genome Sequence of a Mulberry Tree, Morus notabilis C.K. Schneid.</title>
        <authorList>
            <person name="He N."/>
            <person name="Zhao S."/>
        </authorList>
    </citation>
    <scope>NUCLEOTIDE SEQUENCE</scope>
</reference>
<dbReference type="EMBL" id="KE343700">
    <property type="protein sequence ID" value="EXB38621.1"/>
    <property type="molecule type" value="Genomic_DNA"/>
</dbReference>
<dbReference type="GO" id="GO:0010241">
    <property type="term" value="P:ent-kaurene oxidation to kaurenoic acid"/>
    <property type="evidence" value="ECO:0007669"/>
    <property type="project" value="InterPro"/>
</dbReference>
<dbReference type="PROSITE" id="PS00086">
    <property type="entry name" value="CYTOCHROME_P450"/>
    <property type="match status" value="1"/>
</dbReference>
<dbReference type="GO" id="GO:0052615">
    <property type="term" value="F:ent-kaurene oxidase activity"/>
    <property type="evidence" value="ECO:0007669"/>
    <property type="project" value="UniProtKB-EC"/>
</dbReference>
<keyword evidence="19" id="KW-1185">Reference proteome</keyword>
<keyword evidence="5 15" id="KW-0479">Metal-binding</keyword>
<dbReference type="InterPro" id="IPR002401">
    <property type="entry name" value="Cyt_P450_E_grp-I"/>
</dbReference>
<keyword evidence="8 16" id="KW-0560">Oxidoreductase</keyword>
<keyword evidence="10 16" id="KW-0503">Monooxygenase</keyword>
<comment type="similarity">
    <text evidence="2 16">Belongs to the cytochrome P450 family.</text>
</comment>
<sequence length="516" mass="58551">MAATAHILEGFQGTPFATTAAIGGLSLLLFLSLRKCIFAKRSGFSKLPPVPVVPGLPVIGNLLQLKEKKPYKTFTKWAKTYGPIYSIRTGASTLVVLNTAEVAKEAMVTRFSSISTRKLSNALTMLTFDKCMVATSDYNDFHKMVKRYILTNVLGPNAQKKHRCHRDAMAENISKRFHAYVKDFPGEAVNFRTIFQSELFGLALKQAIGKDIESIYVEELGGKLSREEMLKVLVTDLMEGAIEVDWRDFFPYLKWVPNNTIENKIRRMIFRKQAVMNAIIKEQKKRIASGEELNCYVDYLLSEAKTLTEEQISMLLWETIIESSDTTLVTTEWAMYELAKDPKRQDCLYQEIKKVFGSDKVTEDRLSEIPYLLAVFHETIRKHSPAPVVPLRYAHEDTQLGGCYIPSGTEIAINIYGCNMDENQWESPEEWIPERFLDEKYDPMDLHKTMAFGAGKRVCAGSLQAMLISCAMIGRLVQEFEWQLKGGEEENVDTVGLTTHKLHPLHPILKPREVLA</sequence>
<dbReference type="InterPro" id="IPR017972">
    <property type="entry name" value="Cyt_P450_CS"/>
</dbReference>
<dbReference type="AlphaFoldDB" id="W9R5M1"/>
<evidence type="ECO:0000313" key="18">
    <source>
        <dbReference type="EMBL" id="EXB38621.1"/>
    </source>
</evidence>
<name>W9R5M1_9ROSA</name>
<protein>
    <recommendedName>
        <fullName evidence="14">ent-kaurene monooxygenase</fullName>
        <ecNumber evidence="14">1.14.14.86</ecNumber>
    </recommendedName>
</protein>
<dbReference type="GO" id="GO:0009686">
    <property type="term" value="P:gibberellin biosynthetic process"/>
    <property type="evidence" value="ECO:0007669"/>
    <property type="project" value="InterPro"/>
</dbReference>
<gene>
    <name evidence="18" type="ORF">L484_014435</name>
</gene>
<evidence type="ECO:0000256" key="17">
    <source>
        <dbReference type="SAM" id="Phobius"/>
    </source>
</evidence>
<dbReference type="STRING" id="981085.W9R5M1"/>
<keyword evidence="6" id="KW-0934">Plastid</keyword>
<evidence type="ECO:0000256" key="3">
    <source>
        <dbReference type="ARBA" id="ARBA00022617"/>
    </source>
</evidence>
<evidence type="ECO:0000256" key="15">
    <source>
        <dbReference type="PIRSR" id="PIRSR602401-1"/>
    </source>
</evidence>
<evidence type="ECO:0000256" key="16">
    <source>
        <dbReference type="RuleBase" id="RU000461"/>
    </source>
</evidence>
<dbReference type="SUPFAM" id="SSF48264">
    <property type="entry name" value="Cytochrome P450"/>
    <property type="match status" value="1"/>
</dbReference>
<evidence type="ECO:0000256" key="9">
    <source>
        <dbReference type="ARBA" id="ARBA00023004"/>
    </source>
</evidence>
<evidence type="ECO:0000256" key="2">
    <source>
        <dbReference type="ARBA" id="ARBA00010617"/>
    </source>
</evidence>
<dbReference type="eggNOG" id="KOG0156">
    <property type="taxonomic scope" value="Eukaryota"/>
</dbReference>
<dbReference type="InterPro" id="IPR036396">
    <property type="entry name" value="Cyt_P450_sf"/>
</dbReference>
<organism evidence="18 19">
    <name type="scientific">Morus notabilis</name>
    <dbReference type="NCBI Taxonomy" id="981085"/>
    <lineage>
        <taxon>Eukaryota</taxon>
        <taxon>Viridiplantae</taxon>
        <taxon>Streptophyta</taxon>
        <taxon>Embryophyta</taxon>
        <taxon>Tracheophyta</taxon>
        <taxon>Spermatophyta</taxon>
        <taxon>Magnoliopsida</taxon>
        <taxon>eudicotyledons</taxon>
        <taxon>Gunneridae</taxon>
        <taxon>Pentapetalae</taxon>
        <taxon>rosids</taxon>
        <taxon>fabids</taxon>
        <taxon>Rosales</taxon>
        <taxon>Moraceae</taxon>
        <taxon>Moreae</taxon>
        <taxon>Morus</taxon>
    </lineage>
</organism>
<dbReference type="GO" id="GO:0020037">
    <property type="term" value="F:heme binding"/>
    <property type="evidence" value="ECO:0007669"/>
    <property type="project" value="InterPro"/>
</dbReference>
<dbReference type="PRINTS" id="PR00385">
    <property type="entry name" value="P450"/>
</dbReference>
<dbReference type="GO" id="GO:0009707">
    <property type="term" value="C:chloroplast outer membrane"/>
    <property type="evidence" value="ECO:0007669"/>
    <property type="project" value="UniProtKB-SubCell"/>
</dbReference>
<dbReference type="InterPro" id="IPR044225">
    <property type="entry name" value="KO_chloroplastic"/>
</dbReference>
<evidence type="ECO:0000256" key="13">
    <source>
        <dbReference type="ARBA" id="ARBA00058795"/>
    </source>
</evidence>
<evidence type="ECO:0000313" key="19">
    <source>
        <dbReference type="Proteomes" id="UP000030645"/>
    </source>
</evidence>
<feature type="binding site" description="axial binding residue" evidence="15">
    <location>
        <position position="459"/>
    </location>
    <ligand>
        <name>heme</name>
        <dbReference type="ChEBI" id="CHEBI:30413"/>
    </ligand>
    <ligandPart>
        <name>Fe</name>
        <dbReference type="ChEBI" id="CHEBI:18248"/>
    </ligandPart>
</feature>
<dbReference type="KEGG" id="mnt:21397575"/>
<dbReference type="OrthoDB" id="2789670at2759"/>
<dbReference type="EC" id="1.14.14.86" evidence="14"/>
<keyword evidence="6" id="KW-1002">Plastid outer membrane</keyword>
<keyword evidence="11 17" id="KW-0472">Membrane</keyword>
<dbReference type="Proteomes" id="UP000030645">
    <property type="component" value="Unassembled WGS sequence"/>
</dbReference>
<dbReference type="PRINTS" id="PR00463">
    <property type="entry name" value="EP450I"/>
</dbReference>
<evidence type="ECO:0000256" key="14">
    <source>
        <dbReference type="ARBA" id="ARBA00066565"/>
    </source>
</evidence>
<evidence type="ECO:0000256" key="1">
    <source>
        <dbReference type="ARBA" id="ARBA00001971"/>
    </source>
</evidence>
<accession>W9R5M1</accession>
<dbReference type="FunFam" id="1.10.630.10:FF:000062">
    <property type="entry name" value="Ent-kaurene oxidase 2"/>
    <property type="match status" value="1"/>
</dbReference>
<evidence type="ECO:0000256" key="8">
    <source>
        <dbReference type="ARBA" id="ARBA00023002"/>
    </source>
</evidence>
<dbReference type="InterPro" id="IPR001128">
    <property type="entry name" value="Cyt_P450"/>
</dbReference>
<dbReference type="Gene3D" id="1.10.630.10">
    <property type="entry name" value="Cytochrome P450"/>
    <property type="match status" value="1"/>
</dbReference>
<evidence type="ECO:0000256" key="4">
    <source>
        <dbReference type="ARBA" id="ARBA00022692"/>
    </source>
</evidence>
<evidence type="ECO:0000256" key="5">
    <source>
        <dbReference type="ARBA" id="ARBA00022723"/>
    </source>
</evidence>
<dbReference type="GO" id="GO:0005783">
    <property type="term" value="C:endoplasmic reticulum"/>
    <property type="evidence" value="ECO:0007669"/>
    <property type="project" value="TreeGrafter"/>
</dbReference>
<evidence type="ECO:0000256" key="6">
    <source>
        <dbReference type="ARBA" id="ARBA00022805"/>
    </source>
</evidence>
<comment type="cofactor">
    <cofactor evidence="1 15">
        <name>heme</name>
        <dbReference type="ChEBI" id="CHEBI:30413"/>
    </cofactor>
</comment>
<feature type="transmembrane region" description="Helical" evidence="17">
    <location>
        <begin position="16"/>
        <end position="33"/>
    </location>
</feature>
<evidence type="ECO:0000256" key="11">
    <source>
        <dbReference type="ARBA" id="ARBA00023136"/>
    </source>
</evidence>
<evidence type="ECO:0000256" key="7">
    <source>
        <dbReference type="ARBA" id="ARBA00022989"/>
    </source>
</evidence>
<evidence type="ECO:0000256" key="12">
    <source>
        <dbReference type="ARBA" id="ARBA00023766"/>
    </source>
</evidence>
<evidence type="ECO:0000256" key="10">
    <source>
        <dbReference type="ARBA" id="ARBA00023033"/>
    </source>
</evidence>
<keyword evidence="4 17" id="KW-0812">Transmembrane</keyword>
<keyword evidence="9 15" id="KW-0408">Iron</keyword>
<dbReference type="PANTHER" id="PTHR47283:SF1">
    <property type="entry name" value="ENT-KAURENE OXIDASE, CHLOROPLASTIC"/>
    <property type="match status" value="1"/>
</dbReference>
<comment type="function">
    <text evidence="13">Catalyzes three successive oxidations of the 4-methyl group of ent-kaurene giving kaurenoic acid, a key step in gibberellins (GAs) biosynthesis. GAs, which are involved many processes, including stem elongation, play a central role in plant development.</text>
</comment>